<protein>
    <submittedName>
        <fullName evidence="2">Uncharacterized protein</fullName>
    </submittedName>
</protein>
<dbReference type="AlphaFoldDB" id="A0A1H7A2U8"/>
<evidence type="ECO:0000313" key="3">
    <source>
        <dbReference type="Proteomes" id="UP000242930"/>
    </source>
</evidence>
<name>A0A1H7A2U8_9PSED</name>
<feature type="region of interest" description="Disordered" evidence="1">
    <location>
        <begin position="1"/>
        <end position="22"/>
    </location>
</feature>
<proteinExistence type="predicted"/>
<dbReference type="EMBL" id="FNZE01000011">
    <property type="protein sequence ID" value="SEJ58227.1"/>
    <property type="molecule type" value="Genomic_DNA"/>
</dbReference>
<feature type="compositionally biased region" description="Polar residues" evidence="1">
    <location>
        <begin position="1"/>
        <end position="20"/>
    </location>
</feature>
<dbReference type="Proteomes" id="UP000242930">
    <property type="component" value="Unassembled WGS sequence"/>
</dbReference>
<keyword evidence="3" id="KW-1185">Reference proteome</keyword>
<organism evidence="2 3">
    <name type="scientific">Pseudomonas linyingensis</name>
    <dbReference type="NCBI Taxonomy" id="915471"/>
    <lineage>
        <taxon>Bacteria</taxon>
        <taxon>Pseudomonadati</taxon>
        <taxon>Pseudomonadota</taxon>
        <taxon>Gammaproteobacteria</taxon>
        <taxon>Pseudomonadales</taxon>
        <taxon>Pseudomonadaceae</taxon>
        <taxon>Pseudomonas</taxon>
    </lineage>
</organism>
<evidence type="ECO:0000313" key="2">
    <source>
        <dbReference type="EMBL" id="SEJ58227.1"/>
    </source>
</evidence>
<accession>A0A1H7A2U8</accession>
<reference evidence="3" key="1">
    <citation type="submission" date="2016-10" db="EMBL/GenBank/DDBJ databases">
        <authorList>
            <person name="Varghese N."/>
            <person name="Submissions S."/>
        </authorList>
    </citation>
    <scope>NUCLEOTIDE SEQUENCE [LARGE SCALE GENOMIC DNA]</scope>
    <source>
        <strain evidence="3">LMG 25967</strain>
    </source>
</reference>
<gene>
    <name evidence="2" type="ORF">SAMN05216201_11185</name>
</gene>
<evidence type="ECO:0000256" key="1">
    <source>
        <dbReference type="SAM" id="MobiDB-lite"/>
    </source>
</evidence>
<sequence>MPNSSTPKTETHSSTAQQPSALHKRWDWAYRKIRSLDCGMPKAAWHATRFALFGKSGRFMSSRGWTKLKASSD</sequence>